<evidence type="ECO:0000313" key="3">
    <source>
        <dbReference type="EMBL" id="KFC22514.1"/>
    </source>
</evidence>
<keyword evidence="1" id="KW-0175">Coiled coil</keyword>
<dbReference type="AlphaFoldDB" id="A0A085BJ69"/>
<dbReference type="InterPro" id="IPR005151">
    <property type="entry name" value="Tail-specific_protease"/>
</dbReference>
<proteinExistence type="predicted"/>
<comment type="caution">
    <text evidence="3">The sequence shown here is derived from an EMBL/GenBank/DDBJ whole genome shotgun (WGS) entry which is preliminary data.</text>
</comment>
<evidence type="ECO:0000313" key="4">
    <source>
        <dbReference type="Proteomes" id="UP000028623"/>
    </source>
</evidence>
<dbReference type="eggNOG" id="COG0793">
    <property type="taxonomic scope" value="Bacteria"/>
</dbReference>
<dbReference type="STRING" id="421072.SAMN04488097_3009"/>
<sequence>MNGFFIKRLTPRTTIVKMQYFSYMFVENIEKMIEKNKALLESSDFLIIDVRDNGGGTDNGYQKILPYIVTGPSRSVGVEYLASPTLISTTEKYLQGLKKDAEKNKAQIEDLENRIRQLKANPGKYVNYDEKKVRIESMVPSVKSPSQIVVLANDHTASAAENFLLLAKQSKKTKIIGIPSSGVLDYANAMFFEYGCDNYKLLMPTYNSFRLPDYPIDNIGVQPDIYLDESVKDWTQFAVDYLEGQ</sequence>
<organism evidence="3 4">
    <name type="scientific">Epilithonimonas lactis</name>
    <dbReference type="NCBI Taxonomy" id="421072"/>
    <lineage>
        <taxon>Bacteria</taxon>
        <taxon>Pseudomonadati</taxon>
        <taxon>Bacteroidota</taxon>
        <taxon>Flavobacteriia</taxon>
        <taxon>Flavobacteriales</taxon>
        <taxon>Weeksellaceae</taxon>
        <taxon>Chryseobacterium group</taxon>
        <taxon>Epilithonimonas</taxon>
    </lineage>
</organism>
<feature type="coiled-coil region" evidence="1">
    <location>
        <begin position="94"/>
        <end position="121"/>
    </location>
</feature>
<dbReference type="InterPro" id="IPR029045">
    <property type="entry name" value="ClpP/crotonase-like_dom_sf"/>
</dbReference>
<keyword evidence="4" id="KW-1185">Reference proteome</keyword>
<protein>
    <recommendedName>
        <fullName evidence="2">Tail specific protease domain-containing protein</fullName>
    </recommendedName>
</protein>
<evidence type="ECO:0000259" key="2">
    <source>
        <dbReference type="Pfam" id="PF03572"/>
    </source>
</evidence>
<feature type="domain" description="Tail specific protease" evidence="2">
    <location>
        <begin position="14"/>
        <end position="226"/>
    </location>
</feature>
<name>A0A085BJ69_9FLAO</name>
<evidence type="ECO:0000256" key="1">
    <source>
        <dbReference type="SAM" id="Coils"/>
    </source>
</evidence>
<dbReference type="Pfam" id="PF03572">
    <property type="entry name" value="Peptidase_S41"/>
    <property type="match status" value="1"/>
</dbReference>
<dbReference type="Proteomes" id="UP000028623">
    <property type="component" value="Unassembled WGS sequence"/>
</dbReference>
<reference evidence="3 4" key="1">
    <citation type="submission" date="2014-07" db="EMBL/GenBank/DDBJ databases">
        <title>Epilithonimonas lactis LMG 22401 Genome.</title>
        <authorList>
            <person name="Pipes S.E."/>
            <person name="Stropko S.J."/>
        </authorList>
    </citation>
    <scope>NUCLEOTIDE SEQUENCE [LARGE SCALE GENOMIC DNA]</scope>
    <source>
        <strain evidence="3 4">LMG 24401</strain>
    </source>
</reference>
<dbReference type="EMBL" id="JPLY01000002">
    <property type="protein sequence ID" value="KFC22514.1"/>
    <property type="molecule type" value="Genomic_DNA"/>
</dbReference>
<dbReference type="Gene3D" id="3.90.226.10">
    <property type="entry name" value="2-enoyl-CoA Hydratase, Chain A, domain 1"/>
    <property type="match status" value="1"/>
</dbReference>
<gene>
    <name evidence="3" type="ORF">IO89_05490</name>
</gene>
<dbReference type="GO" id="GO:0006508">
    <property type="term" value="P:proteolysis"/>
    <property type="evidence" value="ECO:0007669"/>
    <property type="project" value="InterPro"/>
</dbReference>
<dbReference type="SUPFAM" id="SSF52096">
    <property type="entry name" value="ClpP/crotonase"/>
    <property type="match status" value="1"/>
</dbReference>
<dbReference type="GO" id="GO:0008236">
    <property type="term" value="F:serine-type peptidase activity"/>
    <property type="evidence" value="ECO:0007669"/>
    <property type="project" value="InterPro"/>
</dbReference>
<accession>A0A085BJ69</accession>